<evidence type="ECO:0000313" key="2">
    <source>
        <dbReference type="EMBL" id="EIW76446.1"/>
    </source>
</evidence>
<keyword evidence="1" id="KW-0812">Transmembrane</keyword>
<evidence type="ECO:0000313" key="3">
    <source>
        <dbReference type="Proteomes" id="UP000053558"/>
    </source>
</evidence>
<keyword evidence="3" id="KW-1185">Reference proteome</keyword>
<sequence>MNSDSALISLAEEQNFIPNLARFSGVTVVIYSYMISIEDESTSRKNFKMALVYAGLRYGGIFWSISKIRFYYLYPRNKINVLNEVSSWIIIFLLQGMMALRVYILFGKSRRLKLALGITFATVQCINILNGLIWVVDTIRFSPELSDRIKIVTTPLVDWAVLLFEVIMCIMILYYTAVHLKDSCVTLRTRTIGRLATALIRGNMIYFLVNTAASSIDRPEHERDVQGSNLTDLPTLQFATVSGIEDGS</sequence>
<dbReference type="GeneID" id="19209530"/>
<feature type="transmembrane region" description="Helical" evidence="1">
    <location>
        <begin position="85"/>
        <end position="107"/>
    </location>
</feature>
<feature type="transmembrane region" description="Helical" evidence="1">
    <location>
        <begin position="49"/>
        <end position="65"/>
    </location>
</feature>
<dbReference type="EMBL" id="JH711586">
    <property type="protein sequence ID" value="EIW76446.1"/>
    <property type="molecule type" value="Genomic_DNA"/>
</dbReference>
<gene>
    <name evidence="2" type="ORF">CONPUDRAFT_76787</name>
</gene>
<dbReference type="AlphaFoldDB" id="A0A5M3MBQ9"/>
<comment type="caution">
    <text evidence="2">The sequence shown here is derived from an EMBL/GenBank/DDBJ whole genome shotgun (WGS) entry which is preliminary data.</text>
</comment>
<protein>
    <recommendedName>
        <fullName evidence="4">DUF300-domain-containing protein</fullName>
    </recommendedName>
</protein>
<name>A0A5M3MBQ9_CONPW</name>
<evidence type="ECO:0008006" key="4">
    <source>
        <dbReference type="Google" id="ProtNLM"/>
    </source>
</evidence>
<feature type="transmembrane region" description="Helical" evidence="1">
    <location>
        <begin position="114"/>
        <end position="136"/>
    </location>
</feature>
<organism evidence="2 3">
    <name type="scientific">Coniophora puteana (strain RWD-64-598)</name>
    <name type="common">Brown rot fungus</name>
    <dbReference type="NCBI Taxonomy" id="741705"/>
    <lineage>
        <taxon>Eukaryota</taxon>
        <taxon>Fungi</taxon>
        <taxon>Dikarya</taxon>
        <taxon>Basidiomycota</taxon>
        <taxon>Agaricomycotina</taxon>
        <taxon>Agaricomycetes</taxon>
        <taxon>Agaricomycetidae</taxon>
        <taxon>Boletales</taxon>
        <taxon>Coniophorineae</taxon>
        <taxon>Coniophoraceae</taxon>
        <taxon>Coniophora</taxon>
    </lineage>
</organism>
<dbReference type="KEGG" id="cput:CONPUDRAFT_76787"/>
<feature type="transmembrane region" description="Helical" evidence="1">
    <location>
        <begin position="20"/>
        <end position="37"/>
    </location>
</feature>
<feature type="transmembrane region" description="Helical" evidence="1">
    <location>
        <begin position="156"/>
        <end position="178"/>
    </location>
</feature>
<accession>A0A5M3MBQ9</accession>
<dbReference type="RefSeq" id="XP_007773668.1">
    <property type="nucleotide sequence ID" value="XM_007775478.1"/>
</dbReference>
<proteinExistence type="predicted"/>
<evidence type="ECO:0000256" key="1">
    <source>
        <dbReference type="SAM" id="Phobius"/>
    </source>
</evidence>
<reference evidence="3" key="1">
    <citation type="journal article" date="2012" name="Science">
        <title>The Paleozoic origin of enzymatic lignin decomposition reconstructed from 31 fungal genomes.</title>
        <authorList>
            <person name="Floudas D."/>
            <person name="Binder M."/>
            <person name="Riley R."/>
            <person name="Barry K."/>
            <person name="Blanchette R.A."/>
            <person name="Henrissat B."/>
            <person name="Martinez A.T."/>
            <person name="Otillar R."/>
            <person name="Spatafora J.W."/>
            <person name="Yadav J.S."/>
            <person name="Aerts A."/>
            <person name="Benoit I."/>
            <person name="Boyd A."/>
            <person name="Carlson A."/>
            <person name="Copeland A."/>
            <person name="Coutinho P.M."/>
            <person name="de Vries R.P."/>
            <person name="Ferreira P."/>
            <person name="Findley K."/>
            <person name="Foster B."/>
            <person name="Gaskell J."/>
            <person name="Glotzer D."/>
            <person name="Gorecki P."/>
            <person name="Heitman J."/>
            <person name="Hesse C."/>
            <person name="Hori C."/>
            <person name="Igarashi K."/>
            <person name="Jurgens J.A."/>
            <person name="Kallen N."/>
            <person name="Kersten P."/>
            <person name="Kohler A."/>
            <person name="Kuees U."/>
            <person name="Kumar T.K.A."/>
            <person name="Kuo A."/>
            <person name="LaButti K."/>
            <person name="Larrondo L.F."/>
            <person name="Lindquist E."/>
            <person name="Ling A."/>
            <person name="Lombard V."/>
            <person name="Lucas S."/>
            <person name="Lundell T."/>
            <person name="Martin R."/>
            <person name="McLaughlin D.J."/>
            <person name="Morgenstern I."/>
            <person name="Morin E."/>
            <person name="Murat C."/>
            <person name="Nagy L.G."/>
            <person name="Nolan M."/>
            <person name="Ohm R.A."/>
            <person name="Patyshakuliyeva A."/>
            <person name="Rokas A."/>
            <person name="Ruiz-Duenas F.J."/>
            <person name="Sabat G."/>
            <person name="Salamov A."/>
            <person name="Samejima M."/>
            <person name="Schmutz J."/>
            <person name="Slot J.C."/>
            <person name="St John F."/>
            <person name="Stenlid J."/>
            <person name="Sun H."/>
            <person name="Sun S."/>
            <person name="Syed K."/>
            <person name="Tsang A."/>
            <person name="Wiebenga A."/>
            <person name="Young D."/>
            <person name="Pisabarro A."/>
            <person name="Eastwood D.C."/>
            <person name="Martin F."/>
            <person name="Cullen D."/>
            <person name="Grigoriev I.V."/>
            <person name="Hibbett D.S."/>
        </authorList>
    </citation>
    <scope>NUCLEOTIDE SEQUENCE [LARGE SCALE GENOMIC DNA]</scope>
    <source>
        <strain evidence="3">RWD-64-598 SS2</strain>
    </source>
</reference>
<keyword evidence="1" id="KW-1133">Transmembrane helix</keyword>
<keyword evidence="1" id="KW-0472">Membrane</keyword>
<dbReference type="Proteomes" id="UP000053558">
    <property type="component" value="Unassembled WGS sequence"/>
</dbReference>